<dbReference type="EMBL" id="RAQI01000001">
    <property type="protein sequence ID" value="RKE93003.1"/>
    <property type="molecule type" value="Genomic_DNA"/>
</dbReference>
<sequence>MYILCYARVVKPKAVKASLTQWGFLLSTRRKSNSCKKCSSSKSRKNLEYSEEYFNGVAFLYFSQSKRPLNGVVGLWNELFWSTVV</sequence>
<dbReference type="AlphaFoldDB" id="A0A2D0IJV7"/>
<protein>
    <submittedName>
        <fullName evidence="1">Uncharacterized protein</fullName>
    </submittedName>
</protein>
<reference evidence="2 4" key="2">
    <citation type="submission" date="2018-09" db="EMBL/GenBank/DDBJ databases">
        <title>Genomic Encyclopedia of Archaeal and Bacterial Type Strains, Phase II (KMG-II): from individual species to whole genera.</title>
        <authorList>
            <person name="Goeker M."/>
        </authorList>
    </citation>
    <scope>NUCLEOTIDE SEQUENCE [LARGE SCALE GENOMIC DNA]</scope>
    <source>
        <strain evidence="2 4">DSM 16337</strain>
    </source>
</reference>
<accession>A0A2D0IJV7</accession>
<keyword evidence="4" id="KW-1185">Reference proteome</keyword>
<proteinExistence type="predicted"/>
<reference evidence="1 3" key="1">
    <citation type="journal article" date="2017" name="Nat. Microbiol.">
        <title>Natural product diversity associated with the nematode symbionts Photorhabdus and Xenorhabdus.</title>
        <authorList>
            <person name="Tobias N.J."/>
            <person name="Wolff H."/>
            <person name="Djahanschiri B."/>
            <person name="Grundmann F."/>
            <person name="Kronenwerth M."/>
            <person name="Shi Y.M."/>
            <person name="Simonyi S."/>
            <person name="Grun P."/>
            <person name="Shapiro-Ilan D."/>
            <person name="Pidot S.J."/>
            <person name="Stinear T.P."/>
            <person name="Ebersberger I."/>
            <person name="Bode H.B."/>
        </authorList>
    </citation>
    <scope>NUCLEOTIDE SEQUENCE [LARGE SCALE GENOMIC DNA]</scope>
    <source>
        <strain evidence="1 3">DSM 16337</strain>
    </source>
</reference>
<organism evidence="1 3">
    <name type="scientific">Xenorhabdus ehlersii</name>
    <dbReference type="NCBI Taxonomy" id="290111"/>
    <lineage>
        <taxon>Bacteria</taxon>
        <taxon>Pseudomonadati</taxon>
        <taxon>Pseudomonadota</taxon>
        <taxon>Gammaproteobacteria</taxon>
        <taxon>Enterobacterales</taxon>
        <taxon>Morganellaceae</taxon>
        <taxon>Xenorhabdus</taxon>
    </lineage>
</organism>
<dbReference type="Proteomes" id="UP000283568">
    <property type="component" value="Unassembled WGS sequence"/>
</dbReference>
<comment type="caution">
    <text evidence="1">The sequence shown here is derived from an EMBL/GenBank/DDBJ whole genome shotgun (WGS) entry which is preliminary data.</text>
</comment>
<evidence type="ECO:0000313" key="2">
    <source>
        <dbReference type="EMBL" id="RKE93003.1"/>
    </source>
</evidence>
<evidence type="ECO:0000313" key="1">
    <source>
        <dbReference type="EMBL" id="PHM22053.1"/>
    </source>
</evidence>
<evidence type="ECO:0000313" key="3">
    <source>
        <dbReference type="Proteomes" id="UP000225605"/>
    </source>
</evidence>
<evidence type="ECO:0000313" key="4">
    <source>
        <dbReference type="Proteomes" id="UP000283568"/>
    </source>
</evidence>
<name>A0A2D0IJV7_9GAMM</name>
<gene>
    <name evidence="2" type="ORF">BDE27_0681</name>
    <name evidence="1" type="ORF">Xehl_03991</name>
</gene>
<dbReference type="Proteomes" id="UP000225605">
    <property type="component" value="Unassembled WGS sequence"/>
</dbReference>
<dbReference type="EMBL" id="NIBT01000045">
    <property type="protein sequence ID" value="PHM22053.1"/>
    <property type="molecule type" value="Genomic_DNA"/>
</dbReference>